<dbReference type="EMBL" id="JAUSUA010000005">
    <property type="protein sequence ID" value="MDQ0208516.1"/>
    <property type="molecule type" value="Genomic_DNA"/>
</dbReference>
<accession>A0ABT9YLZ0</accession>
<protein>
    <submittedName>
        <fullName evidence="1">Uncharacterized protein</fullName>
    </submittedName>
</protein>
<sequence>MMAPAFYFLVKAIHLWDYPFEPNPPFSHKYEHEYYISKGG</sequence>
<evidence type="ECO:0000313" key="2">
    <source>
        <dbReference type="Proteomes" id="UP001225034"/>
    </source>
</evidence>
<gene>
    <name evidence="1" type="ORF">J2S05_003327</name>
</gene>
<comment type="caution">
    <text evidence="1">The sequence shown here is derived from an EMBL/GenBank/DDBJ whole genome shotgun (WGS) entry which is preliminary data.</text>
</comment>
<reference evidence="1 2" key="1">
    <citation type="submission" date="2023-07" db="EMBL/GenBank/DDBJ databases">
        <title>Genomic Encyclopedia of Type Strains, Phase IV (KMG-IV): sequencing the most valuable type-strain genomes for metagenomic binning, comparative biology and taxonomic classification.</title>
        <authorList>
            <person name="Goeker M."/>
        </authorList>
    </citation>
    <scope>NUCLEOTIDE SEQUENCE [LARGE SCALE GENOMIC DNA]</scope>
    <source>
        <strain evidence="1 2">DSM 19154</strain>
    </source>
</reference>
<organism evidence="1 2">
    <name type="scientific">Alkalicoccobacillus murimartini</name>
    <dbReference type="NCBI Taxonomy" id="171685"/>
    <lineage>
        <taxon>Bacteria</taxon>
        <taxon>Bacillati</taxon>
        <taxon>Bacillota</taxon>
        <taxon>Bacilli</taxon>
        <taxon>Bacillales</taxon>
        <taxon>Bacillaceae</taxon>
        <taxon>Alkalicoccobacillus</taxon>
    </lineage>
</organism>
<name>A0ABT9YLZ0_9BACI</name>
<dbReference type="Proteomes" id="UP001225034">
    <property type="component" value="Unassembled WGS sequence"/>
</dbReference>
<evidence type="ECO:0000313" key="1">
    <source>
        <dbReference type="EMBL" id="MDQ0208516.1"/>
    </source>
</evidence>
<keyword evidence="2" id="KW-1185">Reference proteome</keyword>
<proteinExistence type="predicted"/>